<feature type="domain" description="Bromo" evidence="17">
    <location>
        <begin position="889"/>
        <end position="959"/>
    </location>
</feature>
<dbReference type="InterPro" id="IPR016181">
    <property type="entry name" value="Acyl_CoA_acyltransferase"/>
</dbReference>
<dbReference type="EC" id="2.3.1.48" evidence="4"/>
<protein>
    <recommendedName>
        <fullName evidence="4">histone acetyltransferase</fullName>
        <ecNumber evidence="4">2.3.1.48</ecNumber>
    </recommendedName>
</protein>
<sequence length="981" mass="109247">MSSEQPQQHHIQQQPVGQQIIVSRTADGKFLIEMTPPPVGGPGAVSLSNSNHQFMTIGGSTSASTISSLVPAPQQVQLIQQEFSQHVATTANQIQTIASMPSSSAVTVVGAAAASLSSANAPSPGGANIMNQLNNITGVGVGGAGSGLQLQIPQQQNLTQQSVPSAQALQLQSRIWHPARIASRKAAFRALERRDKILRLATHAACKMDGCTCAGWKSLNAGRNFLFPSNSNNTGAPPDNNLENPNEPCRNCNHSLEKHISDLVKLTDVAIDELIGTMVDIETIFLVLQRDPLMDDPETKQIFHYLFRLLRKSVATCCSPLPDFATLGRPPYEEPSISRALMALIAFRYCHVNSFEWVAIVDLGKILLHTINNCKMDSPSVAALRVGSTGYDVYKHMYTRWLILCHAPTLCDSLPKYDVATIFGRQLMKEIYPNVKKQILEKFRMEQEKIQPTKRELYARLLPGFLEAVEEAIHTPNCPVWDVNFRPLLPPHAQPRAQQQLLSNQSVAQQAPNLAAAVASTVANKAATPTSTVTVFKKDPGESAEAEEMEVDQPEDHPSIASMPVAARTIKEEPVPKVESVLATTLAAEPILIGSTMEAKNVTKDLILEICRDLDDSQVGGGKDSLFDDSAARDEAARKEESKRIISCHVIANSLSAGVAKETMMWLIGLQNVFSHQLPRMPKEYITRLVFDTKHKNLALIKDGRPIGGICFRMFPTQGFAEIVFCAVTSNEQVKGYGTHLMNQLKDYHIKHGVLHFLTYADEFAIGYFKKQGFSMDITVTKSMYSGFIKEYEGATLMHCELNPCITYTEFTTVVRRQKQITMKIVKRKYEDLHSLVMPPIKRTDGQRLKELPGVDRAAAICGVEMPIINQEDEPNITTVFKSILNQVKNHHASWPFVKPVDKNEVPDYYDYIQFPMDLKTMADRLKKGYYIHKKLFIGDMIRIFTNCRTYNSQETEYYRCANLLEKFFNNKLRESMLLDK</sequence>
<dbReference type="Gene3D" id="3.40.630.30">
    <property type="match status" value="1"/>
</dbReference>
<dbReference type="PRINTS" id="PR00503">
    <property type="entry name" value="BROMODOMAIN"/>
</dbReference>
<evidence type="ECO:0000256" key="5">
    <source>
        <dbReference type="ARBA" id="ARBA00022679"/>
    </source>
</evidence>
<comment type="subcellular location">
    <subcellularLocation>
        <location evidence="2">Cytoplasm</location>
        <location evidence="2">Cytoskeleton</location>
        <location evidence="2">Microtubule organizing center</location>
        <location evidence="2">Centrosome</location>
    </subcellularLocation>
    <subcellularLocation>
        <location evidence="1">Nucleus</location>
    </subcellularLocation>
</comment>
<evidence type="ECO:0000256" key="4">
    <source>
        <dbReference type="ARBA" id="ARBA00013184"/>
    </source>
</evidence>
<comment type="caution">
    <text evidence="19">The sequence shown here is derived from an EMBL/GenBank/DDBJ whole genome shotgun (WGS) entry which is preliminary data.</text>
</comment>
<dbReference type="SUPFAM" id="SSF55729">
    <property type="entry name" value="Acyl-CoA N-acyltransferases (Nat)"/>
    <property type="match status" value="1"/>
</dbReference>
<dbReference type="InterPro" id="IPR000182">
    <property type="entry name" value="GNAT_dom"/>
</dbReference>
<dbReference type="Proteomes" id="UP001642540">
    <property type="component" value="Unassembled WGS sequence"/>
</dbReference>
<evidence type="ECO:0000256" key="10">
    <source>
        <dbReference type="ARBA" id="ARBA00023163"/>
    </source>
</evidence>
<dbReference type="InterPro" id="IPR001487">
    <property type="entry name" value="Bromodomain"/>
</dbReference>
<evidence type="ECO:0000256" key="7">
    <source>
        <dbReference type="ARBA" id="ARBA00023015"/>
    </source>
</evidence>
<evidence type="ECO:0000256" key="2">
    <source>
        <dbReference type="ARBA" id="ARBA00004300"/>
    </source>
</evidence>
<keyword evidence="6" id="KW-0156">Chromatin regulator</keyword>
<dbReference type="EMBL" id="CAXLJM020000032">
    <property type="protein sequence ID" value="CAL8099575.1"/>
    <property type="molecule type" value="Genomic_DNA"/>
</dbReference>
<keyword evidence="11" id="KW-0963">Cytoplasm</keyword>
<dbReference type="SUPFAM" id="SSF47370">
    <property type="entry name" value="Bromodomain"/>
    <property type="match status" value="1"/>
</dbReference>
<dbReference type="PROSITE" id="PS00633">
    <property type="entry name" value="BROMODOMAIN_1"/>
    <property type="match status" value="1"/>
</dbReference>
<accession>A0ABP1QH48</accession>
<dbReference type="PANTHER" id="PTHR45750:SF3">
    <property type="entry name" value="HISTONE ACETYLTRANSFERASE"/>
    <property type="match status" value="1"/>
</dbReference>
<organism evidence="19 20">
    <name type="scientific">Orchesella dallaii</name>
    <dbReference type="NCBI Taxonomy" id="48710"/>
    <lineage>
        <taxon>Eukaryota</taxon>
        <taxon>Metazoa</taxon>
        <taxon>Ecdysozoa</taxon>
        <taxon>Arthropoda</taxon>
        <taxon>Hexapoda</taxon>
        <taxon>Collembola</taxon>
        <taxon>Entomobryomorpha</taxon>
        <taxon>Entomobryoidea</taxon>
        <taxon>Orchesellidae</taxon>
        <taxon>Orchesellinae</taxon>
        <taxon>Orchesella</taxon>
    </lineage>
</organism>
<evidence type="ECO:0000256" key="8">
    <source>
        <dbReference type="ARBA" id="ARBA00023117"/>
    </source>
</evidence>
<dbReference type="CDD" id="cd04301">
    <property type="entry name" value="NAT_SF"/>
    <property type="match status" value="1"/>
</dbReference>
<keyword evidence="10" id="KW-0804">Transcription</keyword>
<dbReference type="PANTHER" id="PTHR45750">
    <property type="entry name" value="GH11602P"/>
    <property type="match status" value="1"/>
</dbReference>
<dbReference type="Pfam" id="PF06466">
    <property type="entry name" value="PCAF_N"/>
    <property type="match status" value="1"/>
</dbReference>
<dbReference type="CDD" id="cd05509">
    <property type="entry name" value="Bromo_gcn5_like"/>
    <property type="match status" value="1"/>
</dbReference>
<evidence type="ECO:0000259" key="17">
    <source>
        <dbReference type="PROSITE" id="PS50014"/>
    </source>
</evidence>
<dbReference type="SMART" id="SM00297">
    <property type="entry name" value="BROMO"/>
    <property type="match status" value="1"/>
</dbReference>
<evidence type="ECO:0000256" key="14">
    <source>
        <dbReference type="ARBA" id="ARBA00048940"/>
    </source>
</evidence>
<feature type="domain" description="N-acetyltransferase" evidence="18">
    <location>
        <begin position="657"/>
        <end position="803"/>
    </location>
</feature>
<evidence type="ECO:0000256" key="15">
    <source>
        <dbReference type="PROSITE-ProRule" id="PRU00035"/>
    </source>
</evidence>
<keyword evidence="12" id="KW-0539">Nucleus</keyword>
<dbReference type="Gene3D" id="1.20.920.10">
    <property type="entry name" value="Bromodomain-like"/>
    <property type="match status" value="1"/>
</dbReference>
<keyword evidence="20" id="KW-1185">Reference proteome</keyword>
<evidence type="ECO:0000256" key="9">
    <source>
        <dbReference type="ARBA" id="ARBA00023159"/>
    </source>
</evidence>
<keyword evidence="13" id="KW-0012">Acyltransferase</keyword>
<dbReference type="InterPro" id="IPR018359">
    <property type="entry name" value="Bromodomain_CS"/>
</dbReference>
<evidence type="ECO:0000256" key="13">
    <source>
        <dbReference type="ARBA" id="ARBA00023315"/>
    </source>
</evidence>
<evidence type="ECO:0000313" key="20">
    <source>
        <dbReference type="Proteomes" id="UP001642540"/>
    </source>
</evidence>
<evidence type="ECO:0000256" key="3">
    <source>
        <dbReference type="ARBA" id="ARBA00008607"/>
    </source>
</evidence>
<feature type="region of interest" description="Disordered" evidence="16">
    <location>
        <begin position="539"/>
        <end position="559"/>
    </location>
</feature>
<dbReference type="PROSITE" id="PS50014">
    <property type="entry name" value="BROMODOMAIN_2"/>
    <property type="match status" value="1"/>
</dbReference>
<keyword evidence="11" id="KW-0206">Cytoskeleton</keyword>
<evidence type="ECO:0000256" key="6">
    <source>
        <dbReference type="ARBA" id="ARBA00022853"/>
    </source>
</evidence>
<reference evidence="19 20" key="1">
    <citation type="submission" date="2024-08" db="EMBL/GenBank/DDBJ databases">
        <authorList>
            <person name="Cucini C."/>
            <person name="Frati F."/>
        </authorList>
    </citation>
    <scope>NUCLEOTIDE SEQUENCE [LARGE SCALE GENOMIC DNA]</scope>
</reference>
<dbReference type="InterPro" id="IPR009464">
    <property type="entry name" value="PCAF_N"/>
</dbReference>
<comment type="catalytic activity">
    <reaction evidence="14">
        <text>L-lysyl-[histone] + acetyl-CoA = N(6)-acetyl-L-lysyl-[histone] + CoA + H(+)</text>
        <dbReference type="Rhea" id="RHEA:21992"/>
        <dbReference type="Rhea" id="RHEA-COMP:9845"/>
        <dbReference type="Rhea" id="RHEA-COMP:11338"/>
        <dbReference type="ChEBI" id="CHEBI:15378"/>
        <dbReference type="ChEBI" id="CHEBI:29969"/>
        <dbReference type="ChEBI" id="CHEBI:57287"/>
        <dbReference type="ChEBI" id="CHEBI:57288"/>
        <dbReference type="ChEBI" id="CHEBI:61930"/>
        <dbReference type="EC" id="2.3.1.48"/>
    </reaction>
    <physiologicalReaction direction="left-to-right" evidence="14">
        <dbReference type="Rhea" id="RHEA:21993"/>
    </physiologicalReaction>
</comment>
<evidence type="ECO:0000259" key="18">
    <source>
        <dbReference type="PROSITE" id="PS51186"/>
    </source>
</evidence>
<dbReference type="PROSITE" id="PS51186">
    <property type="entry name" value="GNAT"/>
    <property type="match status" value="1"/>
</dbReference>
<comment type="similarity">
    <text evidence="3">Belongs to the acetyltransferase family. GCN5 subfamily.</text>
</comment>
<keyword evidence="9" id="KW-0010">Activator</keyword>
<dbReference type="InterPro" id="IPR037800">
    <property type="entry name" value="GCN5"/>
</dbReference>
<evidence type="ECO:0000256" key="16">
    <source>
        <dbReference type="SAM" id="MobiDB-lite"/>
    </source>
</evidence>
<proteinExistence type="inferred from homology"/>
<keyword evidence="5" id="KW-0808">Transferase</keyword>
<feature type="compositionally biased region" description="Acidic residues" evidence="16">
    <location>
        <begin position="542"/>
        <end position="553"/>
    </location>
</feature>
<name>A0ABP1QH48_9HEXA</name>
<keyword evidence="8 15" id="KW-0103">Bromodomain</keyword>
<evidence type="ECO:0000256" key="12">
    <source>
        <dbReference type="ARBA" id="ARBA00023242"/>
    </source>
</evidence>
<dbReference type="Pfam" id="PF00583">
    <property type="entry name" value="Acetyltransf_1"/>
    <property type="match status" value="1"/>
</dbReference>
<keyword evidence="7" id="KW-0805">Transcription regulation</keyword>
<dbReference type="Pfam" id="PF00439">
    <property type="entry name" value="Bromodomain"/>
    <property type="match status" value="1"/>
</dbReference>
<evidence type="ECO:0000256" key="1">
    <source>
        <dbReference type="ARBA" id="ARBA00004123"/>
    </source>
</evidence>
<dbReference type="InterPro" id="IPR036427">
    <property type="entry name" value="Bromodomain-like_sf"/>
</dbReference>
<evidence type="ECO:0000256" key="11">
    <source>
        <dbReference type="ARBA" id="ARBA00023212"/>
    </source>
</evidence>
<gene>
    <name evidence="19" type="ORF">ODALV1_LOCUS10279</name>
</gene>
<evidence type="ECO:0000313" key="19">
    <source>
        <dbReference type="EMBL" id="CAL8099575.1"/>
    </source>
</evidence>